<gene>
    <name evidence="1" type="ORF">ACEZDB_36520</name>
</gene>
<sequence length="87" mass="9004">MDQAAAQADGHGDDVTFTDPAAQFAGKGVCGSPEDINGIVLSTTYSDNPSFNFPLLGSYGLSAQSFHPKIEGAFLYALALEGTLSSM</sequence>
<comment type="caution">
    <text evidence="1">The sequence shown here is derived from an EMBL/GenBank/DDBJ whole genome shotgun (WGS) entry which is preliminary data.</text>
</comment>
<evidence type="ECO:0000313" key="1">
    <source>
        <dbReference type="EMBL" id="MFC1436153.1"/>
    </source>
</evidence>
<accession>A0ABV6XDK8</accession>
<proteinExistence type="predicted"/>
<dbReference type="InterPro" id="IPR036514">
    <property type="entry name" value="SGNH_hydro_sf"/>
</dbReference>
<dbReference type="Proteomes" id="UP001592530">
    <property type="component" value="Unassembled WGS sequence"/>
</dbReference>
<dbReference type="Gene3D" id="3.40.50.1110">
    <property type="entry name" value="SGNH hydrolase"/>
    <property type="match status" value="1"/>
</dbReference>
<organism evidence="1 2">
    <name type="scientific">Streptacidiphilus alkalitolerans</name>
    <dbReference type="NCBI Taxonomy" id="3342712"/>
    <lineage>
        <taxon>Bacteria</taxon>
        <taxon>Bacillati</taxon>
        <taxon>Actinomycetota</taxon>
        <taxon>Actinomycetes</taxon>
        <taxon>Kitasatosporales</taxon>
        <taxon>Streptomycetaceae</taxon>
        <taxon>Streptacidiphilus</taxon>
    </lineage>
</organism>
<name>A0ABV6XDK8_9ACTN</name>
<dbReference type="EMBL" id="JBHEZY010000025">
    <property type="protein sequence ID" value="MFC1436153.1"/>
    <property type="molecule type" value="Genomic_DNA"/>
</dbReference>
<dbReference type="RefSeq" id="WP_380559645.1">
    <property type="nucleotide sequence ID" value="NZ_JBHEZY010000025.1"/>
</dbReference>
<protein>
    <submittedName>
        <fullName evidence="1">Uncharacterized protein</fullName>
    </submittedName>
</protein>
<reference evidence="1 2" key="1">
    <citation type="submission" date="2024-09" db="EMBL/GenBank/DDBJ databases">
        <authorList>
            <person name="Lee S.D."/>
        </authorList>
    </citation>
    <scope>NUCLEOTIDE SEQUENCE [LARGE SCALE GENOMIC DNA]</scope>
    <source>
        <strain evidence="1 2">N1-3</strain>
    </source>
</reference>
<evidence type="ECO:0000313" key="2">
    <source>
        <dbReference type="Proteomes" id="UP001592530"/>
    </source>
</evidence>